<evidence type="ECO:0000313" key="1">
    <source>
        <dbReference type="EMBL" id="TVU37139.1"/>
    </source>
</evidence>
<dbReference type="Proteomes" id="UP000324897">
    <property type="component" value="Chromosome 4"/>
</dbReference>
<dbReference type="AlphaFoldDB" id="A0A5J9VLM3"/>
<accession>A0A5J9VLM3</accession>
<reference evidence="1 2" key="1">
    <citation type="journal article" date="2019" name="Sci. Rep.">
        <title>A high-quality genome of Eragrostis curvula grass provides insights into Poaceae evolution and supports new strategies to enhance forage quality.</title>
        <authorList>
            <person name="Carballo J."/>
            <person name="Santos B.A.C.M."/>
            <person name="Zappacosta D."/>
            <person name="Garbus I."/>
            <person name="Selva J.P."/>
            <person name="Gallo C.A."/>
            <person name="Diaz A."/>
            <person name="Albertini E."/>
            <person name="Caccamo M."/>
            <person name="Echenique V."/>
        </authorList>
    </citation>
    <scope>NUCLEOTIDE SEQUENCE [LARGE SCALE GENOMIC DNA]</scope>
    <source>
        <strain evidence="2">cv. Victoria</strain>
        <tissue evidence="1">Leaf</tissue>
    </source>
</reference>
<sequence>MDAARGQIGGKERLGTPIRTCSGHNGQEHCQFLKGSFGYGFQLPERGGFRADQPALFGAGPHPEAAFG</sequence>
<keyword evidence="2" id="KW-1185">Reference proteome</keyword>
<dbReference type="Gramene" id="TVU37139">
    <property type="protein sequence ID" value="TVU37139"/>
    <property type="gene ID" value="EJB05_10437"/>
</dbReference>
<gene>
    <name evidence="1" type="ORF">EJB05_10437</name>
</gene>
<name>A0A5J9VLM3_9POAL</name>
<organism evidence="1 2">
    <name type="scientific">Eragrostis curvula</name>
    <name type="common">weeping love grass</name>
    <dbReference type="NCBI Taxonomy" id="38414"/>
    <lineage>
        <taxon>Eukaryota</taxon>
        <taxon>Viridiplantae</taxon>
        <taxon>Streptophyta</taxon>
        <taxon>Embryophyta</taxon>
        <taxon>Tracheophyta</taxon>
        <taxon>Spermatophyta</taxon>
        <taxon>Magnoliopsida</taxon>
        <taxon>Liliopsida</taxon>
        <taxon>Poales</taxon>
        <taxon>Poaceae</taxon>
        <taxon>PACMAD clade</taxon>
        <taxon>Chloridoideae</taxon>
        <taxon>Eragrostideae</taxon>
        <taxon>Eragrostidinae</taxon>
        <taxon>Eragrostis</taxon>
    </lineage>
</organism>
<evidence type="ECO:0000313" key="2">
    <source>
        <dbReference type="Proteomes" id="UP000324897"/>
    </source>
</evidence>
<proteinExistence type="predicted"/>
<protein>
    <submittedName>
        <fullName evidence="1">Uncharacterized protein</fullName>
    </submittedName>
</protein>
<dbReference type="EMBL" id="RWGY01000007">
    <property type="protein sequence ID" value="TVU37139.1"/>
    <property type="molecule type" value="Genomic_DNA"/>
</dbReference>
<comment type="caution">
    <text evidence="1">The sequence shown here is derived from an EMBL/GenBank/DDBJ whole genome shotgun (WGS) entry which is preliminary data.</text>
</comment>